<evidence type="ECO:0000256" key="8">
    <source>
        <dbReference type="ARBA" id="ARBA00023136"/>
    </source>
</evidence>
<evidence type="ECO:0000256" key="1">
    <source>
        <dbReference type="ARBA" id="ARBA00004141"/>
    </source>
</evidence>
<dbReference type="PANTHER" id="PTHR11562:SF17">
    <property type="entry name" value="RE54080P-RELATED"/>
    <property type="match status" value="1"/>
</dbReference>
<keyword evidence="5" id="KW-0864">Zinc transport</keyword>
<dbReference type="InterPro" id="IPR027469">
    <property type="entry name" value="Cation_efflux_TMD_sf"/>
</dbReference>
<evidence type="ECO:0000256" key="10">
    <source>
        <dbReference type="SAM" id="Phobius"/>
    </source>
</evidence>
<keyword evidence="3" id="KW-0813">Transport</keyword>
<keyword evidence="8 10" id="KW-0472">Membrane</keyword>
<sequence>MAGHHHHAGHGHDHGSGHAHAHGPREYGRAFAIGIVLNLAFVVVEGAAGLWAGSLALVADAGHNLSDVLGLLMAWAAYALSKRPASARYTYGLRGSSILAALFNAILLLFACGAIALGAIQRFFEPAPVQSGTMMAVAAVGIVINLGTALLFLRGSQDDLNIRGAFLHMAADAGVSAGVVAAGFLVLETGLLWIDPAISLVIVVVIVAGTWGLFRDSLVMSLQGVPGGIDSAAVTARLGGLAGVEAVHHVHIWPTSTTEVALTAHLVMPDGSGDDAFLAATAKLMKAEFGIGHATFQIERGECADGQPDCSPGQEQARDHDHVHDHDHDHDHGPGHGHQHRH</sequence>
<feature type="region of interest" description="Disordered" evidence="9">
    <location>
        <begin position="1"/>
        <end position="22"/>
    </location>
</feature>
<evidence type="ECO:0000256" key="2">
    <source>
        <dbReference type="ARBA" id="ARBA00008873"/>
    </source>
</evidence>
<evidence type="ECO:0000259" key="11">
    <source>
        <dbReference type="Pfam" id="PF01545"/>
    </source>
</evidence>
<evidence type="ECO:0000313" key="14">
    <source>
        <dbReference type="Proteomes" id="UP000664914"/>
    </source>
</evidence>
<dbReference type="SUPFAM" id="SSF161111">
    <property type="entry name" value="Cation efflux protein transmembrane domain-like"/>
    <property type="match status" value="1"/>
</dbReference>
<feature type="domain" description="Cation efflux protein transmembrane" evidence="11">
    <location>
        <begin position="33"/>
        <end position="219"/>
    </location>
</feature>
<comment type="similarity">
    <text evidence="2">Belongs to the cation diffusion facilitator (CDF) transporter (TC 2.A.4) family. SLC30A subfamily.</text>
</comment>
<dbReference type="PANTHER" id="PTHR11562">
    <property type="entry name" value="CATION EFFLUX PROTEIN/ ZINC TRANSPORTER"/>
    <property type="match status" value="1"/>
</dbReference>
<dbReference type="GO" id="GO:0005886">
    <property type="term" value="C:plasma membrane"/>
    <property type="evidence" value="ECO:0007669"/>
    <property type="project" value="TreeGrafter"/>
</dbReference>
<dbReference type="Gene3D" id="1.20.1510.10">
    <property type="entry name" value="Cation efflux protein transmembrane domain"/>
    <property type="match status" value="1"/>
</dbReference>
<gene>
    <name evidence="13" type="ORF">HRJ34_08450</name>
</gene>
<comment type="subcellular location">
    <subcellularLocation>
        <location evidence="1">Membrane</location>
        <topology evidence="1">Multi-pass membrane protein</topology>
    </subcellularLocation>
</comment>
<dbReference type="Pfam" id="PF01545">
    <property type="entry name" value="Cation_efflux"/>
    <property type="match status" value="1"/>
</dbReference>
<reference evidence="13" key="1">
    <citation type="submission" date="2020-07" db="EMBL/GenBank/DDBJ databases">
        <authorList>
            <person name="Camacho E."/>
        </authorList>
    </citation>
    <scope>NUCLEOTIDE SEQUENCE</scope>
    <source>
        <strain evidence="13">MPO218</strain>
    </source>
</reference>
<keyword evidence="6 10" id="KW-1133">Transmembrane helix</keyword>
<dbReference type="AlphaFoldDB" id="A0A975D6C3"/>
<feature type="region of interest" description="Disordered" evidence="9">
    <location>
        <begin position="304"/>
        <end position="342"/>
    </location>
</feature>
<feature type="transmembrane region" description="Helical" evidence="10">
    <location>
        <begin position="193"/>
        <end position="214"/>
    </location>
</feature>
<keyword evidence="4 10" id="KW-0812">Transmembrane</keyword>
<dbReference type="Proteomes" id="UP000664914">
    <property type="component" value="Chromosome"/>
</dbReference>
<evidence type="ECO:0000256" key="3">
    <source>
        <dbReference type="ARBA" id="ARBA00022448"/>
    </source>
</evidence>
<evidence type="ECO:0000259" key="12">
    <source>
        <dbReference type="Pfam" id="PF16916"/>
    </source>
</evidence>
<dbReference type="EMBL" id="CP059319">
    <property type="protein sequence ID" value="QTH23513.1"/>
    <property type="molecule type" value="Genomic_DNA"/>
</dbReference>
<evidence type="ECO:0000256" key="4">
    <source>
        <dbReference type="ARBA" id="ARBA00022692"/>
    </source>
</evidence>
<organism evidence="13 14">
    <name type="scientific">Rhizorhabdus wittichii</name>
    <dbReference type="NCBI Taxonomy" id="160791"/>
    <lineage>
        <taxon>Bacteria</taxon>
        <taxon>Pseudomonadati</taxon>
        <taxon>Pseudomonadota</taxon>
        <taxon>Alphaproteobacteria</taxon>
        <taxon>Sphingomonadales</taxon>
        <taxon>Sphingomonadaceae</taxon>
        <taxon>Rhizorhabdus</taxon>
    </lineage>
</organism>
<evidence type="ECO:0000256" key="7">
    <source>
        <dbReference type="ARBA" id="ARBA00023065"/>
    </source>
</evidence>
<dbReference type="Pfam" id="PF16916">
    <property type="entry name" value="ZT_dimer"/>
    <property type="match status" value="1"/>
</dbReference>
<dbReference type="GO" id="GO:0005385">
    <property type="term" value="F:zinc ion transmembrane transporter activity"/>
    <property type="evidence" value="ECO:0007669"/>
    <property type="project" value="TreeGrafter"/>
</dbReference>
<dbReference type="InterPro" id="IPR058533">
    <property type="entry name" value="Cation_efflux_TM"/>
</dbReference>
<dbReference type="NCBIfam" id="TIGR01297">
    <property type="entry name" value="CDF"/>
    <property type="match status" value="1"/>
</dbReference>
<dbReference type="InterPro" id="IPR050681">
    <property type="entry name" value="CDF/SLC30A"/>
</dbReference>
<evidence type="ECO:0000256" key="9">
    <source>
        <dbReference type="SAM" id="MobiDB-lite"/>
    </source>
</evidence>
<feature type="transmembrane region" description="Helical" evidence="10">
    <location>
        <begin position="165"/>
        <end position="187"/>
    </location>
</feature>
<name>A0A975D6C3_9SPHN</name>
<dbReference type="InterPro" id="IPR027470">
    <property type="entry name" value="Cation_efflux_CTD"/>
</dbReference>
<protein>
    <submittedName>
        <fullName evidence="13">Cation transporter</fullName>
    </submittedName>
</protein>
<feature type="transmembrane region" description="Helical" evidence="10">
    <location>
        <begin position="101"/>
        <end position="120"/>
    </location>
</feature>
<evidence type="ECO:0000256" key="5">
    <source>
        <dbReference type="ARBA" id="ARBA00022906"/>
    </source>
</evidence>
<keyword evidence="7" id="KW-0406">Ion transport</keyword>
<dbReference type="InterPro" id="IPR002524">
    <property type="entry name" value="Cation_efflux"/>
</dbReference>
<proteinExistence type="inferred from homology"/>
<dbReference type="RefSeq" id="WP_030090967.1">
    <property type="nucleotide sequence ID" value="NZ_CP059319.1"/>
</dbReference>
<feature type="compositionally biased region" description="Basic and acidic residues" evidence="9">
    <location>
        <begin position="316"/>
        <end position="334"/>
    </location>
</feature>
<feature type="transmembrane region" description="Helical" evidence="10">
    <location>
        <begin position="132"/>
        <end position="153"/>
    </location>
</feature>
<keyword evidence="5" id="KW-0862">Zinc</keyword>
<accession>A0A975D6C3</accession>
<evidence type="ECO:0000313" key="13">
    <source>
        <dbReference type="EMBL" id="QTH23513.1"/>
    </source>
</evidence>
<feature type="transmembrane region" description="Helical" evidence="10">
    <location>
        <begin position="30"/>
        <end position="52"/>
    </location>
</feature>
<feature type="domain" description="Cation efflux protein cytoplasmic" evidence="12">
    <location>
        <begin position="228"/>
        <end position="299"/>
    </location>
</feature>
<feature type="transmembrane region" description="Helical" evidence="10">
    <location>
        <begin position="64"/>
        <end position="80"/>
    </location>
</feature>
<reference evidence="13" key="2">
    <citation type="submission" date="2021-04" db="EMBL/GenBank/DDBJ databases">
        <title>Isolation and genomic analysis of the ibuprofen-degrading bacterium Sphingomonas strain MPO218.</title>
        <authorList>
            <person name="Aulestia M."/>
            <person name="Flores A."/>
            <person name="Mangas E.L."/>
            <person name="Perez-Pulido A.J."/>
            <person name="Santero E."/>
            <person name="Camacho E.M."/>
        </authorList>
    </citation>
    <scope>NUCLEOTIDE SEQUENCE</scope>
    <source>
        <strain evidence="13">MPO218</strain>
    </source>
</reference>
<evidence type="ECO:0000256" key="6">
    <source>
        <dbReference type="ARBA" id="ARBA00022989"/>
    </source>
</evidence>